<dbReference type="InterPro" id="IPR053842">
    <property type="entry name" value="NikA-like"/>
</dbReference>
<gene>
    <name evidence="1" type="ORF">LCGC14_0567120</name>
</gene>
<sequence length="104" mass="12142">MIKPEQRTHVIQVYVTKTEKGVIRHEAKKRGISISALLKIGIFDYFNPKVISKSDPIVRIDRTPKGSTTFKDSKALQRPNDYKECIEELKQVFAKRRRINNERT</sequence>
<reference evidence="1" key="1">
    <citation type="journal article" date="2015" name="Nature">
        <title>Complex archaea that bridge the gap between prokaryotes and eukaryotes.</title>
        <authorList>
            <person name="Spang A."/>
            <person name="Saw J.H."/>
            <person name="Jorgensen S.L."/>
            <person name="Zaremba-Niedzwiedzka K."/>
            <person name="Martijn J."/>
            <person name="Lind A.E."/>
            <person name="van Eijk R."/>
            <person name="Schleper C."/>
            <person name="Guy L."/>
            <person name="Ettema T.J."/>
        </authorList>
    </citation>
    <scope>NUCLEOTIDE SEQUENCE</scope>
</reference>
<evidence type="ECO:0000313" key="1">
    <source>
        <dbReference type="EMBL" id="KKN56990.1"/>
    </source>
</evidence>
<dbReference type="Pfam" id="PF21983">
    <property type="entry name" value="NikA-like"/>
    <property type="match status" value="1"/>
</dbReference>
<proteinExistence type="predicted"/>
<name>A0A0F9RKA2_9ZZZZ</name>
<comment type="caution">
    <text evidence="1">The sequence shown here is derived from an EMBL/GenBank/DDBJ whole genome shotgun (WGS) entry which is preliminary data.</text>
</comment>
<accession>A0A0F9RKA2</accession>
<organism evidence="1">
    <name type="scientific">marine sediment metagenome</name>
    <dbReference type="NCBI Taxonomy" id="412755"/>
    <lineage>
        <taxon>unclassified sequences</taxon>
        <taxon>metagenomes</taxon>
        <taxon>ecological metagenomes</taxon>
    </lineage>
</organism>
<protein>
    <submittedName>
        <fullName evidence="1">Uncharacterized protein</fullName>
    </submittedName>
</protein>
<dbReference type="EMBL" id="LAZR01000825">
    <property type="protein sequence ID" value="KKN56990.1"/>
    <property type="molecule type" value="Genomic_DNA"/>
</dbReference>
<dbReference type="AlphaFoldDB" id="A0A0F9RKA2"/>